<dbReference type="InterPro" id="IPR014012">
    <property type="entry name" value="HSA_dom"/>
</dbReference>
<feature type="compositionally biased region" description="Polar residues" evidence="3">
    <location>
        <begin position="132"/>
        <end position="170"/>
    </location>
</feature>
<dbReference type="GO" id="GO:0006281">
    <property type="term" value="P:DNA repair"/>
    <property type="evidence" value="ECO:0007669"/>
    <property type="project" value="TreeGrafter"/>
</dbReference>
<name>A0A6A7C0I5_9PEZI</name>
<reference evidence="5" key="1">
    <citation type="journal article" date="2020" name="Stud. Mycol.">
        <title>101 Dothideomycetes genomes: a test case for predicting lifestyles and emergence of pathogens.</title>
        <authorList>
            <person name="Haridas S."/>
            <person name="Albert R."/>
            <person name="Binder M."/>
            <person name="Bloem J."/>
            <person name="Labutti K."/>
            <person name="Salamov A."/>
            <person name="Andreopoulos B."/>
            <person name="Baker S."/>
            <person name="Barry K."/>
            <person name="Bills G."/>
            <person name="Bluhm B."/>
            <person name="Cannon C."/>
            <person name="Castanera R."/>
            <person name="Culley D."/>
            <person name="Daum C."/>
            <person name="Ezra D."/>
            <person name="Gonzalez J."/>
            <person name="Henrissat B."/>
            <person name="Kuo A."/>
            <person name="Liang C."/>
            <person name="Lipzen A."/>
            <person name="Lutzoni F."/>
            <person name="Magnuson J."/>
            <person name="Mondo S."/>
            <person name="Nolan M."/>
            <person name="Ohm R."/>
            <person name="Pangilinan J."/>
            <person name="Park H.-J."/>
            <person name="Ramirez L."/>
            <person name="Alfaro M."/>
            <person name="Sun H."/>
            <person name="Tritt A."/>
            <person name="Yoshinaga Y."/>
            <person name="Zwiers L.-H."/>
            <person name="Turgeon B."/>
            <person name="Goodwin S."/>
            <person name="Spatafora J."/>
            <person name="Crous P."/>
            <person name="Grigoriev I."/>
        </authorList>
    </citation>
    <scope>NUCLEOTIDE SEQUENCE</scope>
    <source>
        <strain evidence="5">CBS 480.64</strain>
    </source>
</reference>
<feature type="compositionally biased region" description="Polar residues" evidence="3">
    <location>
        <begin position="57"/>
        <end position="67"/>
    </location>
</feature>
<sequence>MSAADRRDAVSPTCITTYETAARRRVNVLRAVTDVLIHNSGLEGIASNVAASASEKVSSGPFNQSTLPHPRISLFTPVPKPPSPDGAHELPDEPTPAVAAESFAHSSPPTASQAANAPLRRQSIRSRPSQIHTQTEIVSSPSSTIGTFSATTPGINQESPDTSPGSDTAQDNILIQPEHERILAAQKEEARRRAAGGEVTPDEQLQWEAREAEERTARLCKDASNGVVERKRSHQDAILEASSPPSKRLRVEVDVPTIVCQPPSPRSSSQRDLPTEKRRVLFKEWPKKYDSLKGAADDPYRDYFEPLFRASARESAKRHSLKDRVEGARKCVLTEDFATAWREQRDQRVLRRIHALQDKNKWSLRQMQPAKEPKPLVTHLDVMMREMREMRRDFRDERKLKKKICAHLARSCAEYMAADEEKKKSMQGRFRLPEADGPCVHVIIPDSLRDVFSSSEIEKAVHKLTATKDVVEKPETLVAVSKFAHRKLVPVYSSNDDDDEEEPMQAAEAEASVESELALFHPEYQHLRDRLHANTVFKPPTSSGMPSAAFYEFRSSSQWQWEDDQRLRQAAREFSFNWDLISNIMADRSRYANAAERRSAWESFERWVELEQLPGEMRKQPYFKTWFGRIEQGQQGADQRLQNLLSNGQAAQQPVKKTGPQRVEKRKDHRYTSLLDTMHKSAKNRENNAHKTAEALRAARQRRQHADQAAQTAQTPVTLRSPFELSKRRQEIDVSLLMTNRSKLDALRHNQMARQAHAPNAHRLQANGATRAPARTAGSHGMMAGTGVQGQMPRPQYSSQYQMANGPGSQQTLARGQQLKVPMQQPNGTGVPRMAAARPSNQMQRHGQLSSGHTPRILQIKETLRKQNPNMTEEQIEQAATSTLREQETAQAQQSLLARQNAMNAAAGLSQPSSIPGFPSTFAKNPRMAGGDAHVAAVYALQMRDRQHAQMMQPSPNLQRAVNGGSPKPNSPPVAYATTAATGTANMGTATIGTRPGTSQMRRVDGMSPTVGQRSPSVRTSSAR</sequence>
<proteinExistence type="predicted"/>
<protein>
    <recommendedName>
        <fullName evidence="4">HSA domain-containing protein</fullName>
    </recommendedName>
</protein>
<dbReference type="Pfam" id="PF07529">
    <property type="entry name" value="HSA"/>
    <property type="match status" value="1"/>
</dbReference>
<dbReference type="GO" id="GO:0035267">
    <property type="term" value="C:NuA4 histone acetyltransferase complex"/>
    <property type="evidence" value="ECO:0007669"/>
    <property type="project" value="TreeGrafter"/>
</dbReference>
<feature type="compositionally biased region" description="Low complexity" evidence="3">
    <location>
        <begin position="975"/>
        <end position="994"/>
    </location>
</feature>
<dbReference type="Pfam" id="PF13921">
    <property type="entry name" value="Myb_DNA-bind_6"/>
    <property type="match status" value="1"/>
</dbReference>
<evidence type="ECO:0000256" key="2">
    <source>
        <dbReference type="ARBA" id="ARBA00023242"/>
    </source>
</evidence>
<dbReference type="PROSITE" id="PS51204">
    <property type="entry name" value="HSA"/>
    <property type="match status" value="1"/>
</dbReference>
<accession>A0A6A7C0I5</accession>
<dbReference type="OrthoDB" id="5364245at2759"/>
<feature type="domain" description="HSA" evidence="4">
    <location>
        <begin position="367"/>
        <end position="442"/>
    </location>
</feature>
<feature type="compositionally biased region" description="Polar residues" evidence="3">
    <location>
        <begin position="1010"/>
        <end position="1024"/>
    </location>
</feature>
<evidence type="ECO:0000256" key="1">
    <source>
        <dbReference type="ARBA" id="ARBA00004123"/>
    </source>
</evidence>
<dbReference type="GO" id="GO:0005634">
    <property type="term" value="C:nucleus"/>
    <property type="evidence" value="ECO:0007669"/>
    <property type="project" value="UniProtKB-SubCell"/>
</dbReference>
<dbReference type="AlphaFoldDB" id="A0A6A7C0I5"/>
<dbReference type="Proteomes" id="UP000799421">
    <property type="component" value="Unassembled WGS sequence"/>
</dbReference>
<feature type="compositionally biased region" description="Polar residues" evidence="3">
    <location>
        <begin position="104"/>
        <end position="115"/>
    </location>
</feature>
<gene>
    <name evidence="5" type="ORF">K470DRAFT_263920</name>
</gene>
<keyword evidence="2" id="KW-0539">Nucleus</keyword>
<evidence type="ECO:0000313" key="5">
    <source>
        <dbReference type="EMBL" id="KAF2861086.1"/>
    </source>
</evidence>
<keyword evidence="6" id="KW-1185">Reference proteome</keyword>
<evidence type="ECO:0000313" key="6">
    <source>
        <dbReference type="Proteomes" id="UP000799421"/>
    </source>
</evidence>
<feature type="region of interest" description="Disordered" evidence="3">
    <location>
        <begin position="956"/>
        <end position="1024"/>
    </location>
</feature>
<evidence type="ECO:0000256" key="3">
    <source>
        <dbReference type="SAM" id="MobiDB-lite"/>
    </source>
</evidence>
<comment type="subcellular location">
    <subcellularLocation>
        <location evidence="1">Nucleus</location>
    </subcellularLocation>
</comment>
<evidence type="ECO:0000259" key="4">
    <source>
        <dbReference type="PROSITE" id="PS51204"/>
    </source>
</evidence>
<dbReference type="EMBL" id="MU005975">
    <property type="protein sequence ID" value="KAF2861086.1"/>
    <property type="molecule type" value="Genomic_DNA"/>
</dbReference>
<feature type="region of interest" description="Disordered" evidence="3">
    <location>
        <begin position="185"/>
        <end position="207"/>
    </location>
</feature>
<organism evidence="5 6">
    <name type="scientific">Piedraia hortae CBS 480.64</name>
    <dbReference type="NCBI Taxonomy" id="1314780"/>
    <lineage>
        <taxon>Eukaryota</taxon>
        <taxon>Fungi</taxon>
        <taxon>Dikarya</taxon>
        <taxon>Ascomycota</taxon>
        <taxon>Pezizomycotina</taxon>
        <taxon>Dothideomycetes</taxon>
        <taxon>Dothideomycetidae</taxon>
        <taxon>Capnodiales</taxon>
        <taxon>Piedraiaceae</taxon>
        <taxon>Piedraia</taxon>
    </lineage>
</organism>
<dbReference type="GO" id="GO:0003682">
    <property type="term" value="F:chromatin binding"/>
    <property type="evidence" value="ECO:0007669"/>
    <property type="project" value="TreeGrafter"/>
</dbReference>
<dbReference type="PANTHER" id="PTHR46459:SF1">
    <property type="entry name" value="E1A-BINDING PROTEIN P400"/>
    <property type="match status" value="1"/>
</dbReference>
<feature type="region of interest" description="Disordered" evidence="3">
    <location>
        <begin position="647"/>
        <end position="666"/>
    </location>
</feature>
<feature type="region of interest" description="Disordered" evidence="3">
    <location>
        <begin position="57"/>
        <end position="170"/>
    </location>
</feature>
<dbReference type="PANTHER" id="PTHR46459">
    <property type="entry name" value="E1A-BINDING PROTEIN P400-RELATED"/>
    <property type="match status" value="1"/>
</dbReference>